<dbReference type="PANTHER" id="PTHR22993">
    <property type="entry name" value="FORMAMIDOPYRIMIDINE-DNA GLYCOSYLASE"/>
    <property type="match status" value="1"/>
</dbReference>
<dbReference type="SUPFAM" id="SSF81624">
    <property type="entry name" value="N-terminal domain of MutM-like DNA repair proteins"/>
    <property type="match status" value="1"/>
</dbReference>
<dbReference type="InterPro" id="IPR035937">
    <property type="entry name" value="FPG_N"/>
</dbReference>
<keyword evidence="7" id="KW-0456">Lyase</keyword>
<dbReference type="Pfam" id="PF06831">
    <property type="entry name" value="H2TH"/>
    <property type="match status" value="1"/>
</dbReference>
<keyword evidence="9" id="KW-0326">Glycosidase</keyword>
<protein>
    <submittedName>
        <fullName evidence="11">Endonuclease-8</fullName>
    </submittedName>
</protein>
<evidence type="ECO:0000256" key="3">
    <source>
        <dbReference type="ARBA" id="ARBA00022763"/>
    </source>
</evidence>
<evidence type="ECO:0000256" key="4">
    <source>
        <dbReference type="ARBA" id="ARBA00022801"/>
    </source>
</evidence>
<reference evidence="11 12" key="1">
    <citation type="submission" date="2016-10" db="EMBL/GenBank/DDBJ databases">
        <authorList>
            <person name="de Groot N.N."/>
        </authorList>
    </citation>
    <scope>NUCLEOTIDE SEQUENCE [LARGE SCALE GENOMIC DNA]</scope>
    <source>
        <strain evidence="11 12">DSM 28286</strain>
    </source>
</reference>
<dbReference type="GO" id="GO:0008270">
    <property type="term" value="F:zinc ion binding"/>
    <property type="evidence" value="ECO:0007669"/>
    <property type="project" value="InterPro"/>
</dbReference>
<dbReference type="GO" id="GO:0003906">
    <property type="term" value="F:DNA-(apurinic or apyrimidinic site) endonuclease activity"/>
    <property type="evidence" value="ECO:0007669"/>
    <property type="project" value="InterPro"/>
</dbReference>
<proteinExistence type="inferred from homology"/>
<accession>A0A1I5Y0X4</accession>
<keyword evidence="6" id="KW-0234">DNA repair</keyword>
<comment type="catalytic activity">
    <reaction evidence="1">
        <text>Hydrolysis of DNA containing ring-opened 7-methylguanine residues, releasing 2,6-diamino-4-hydroxy-5-(N-methyl)formamidopyrimidine.</text>
        <dbReference type="EC" id="3.2.2.23"/>
    </reaction>
</comment>
<dbReference type="Gene3D" id="1.10.8.50">
    <property type="match status" value="1"/>
</dbReference>
<dbReference type="SUPFAM" id="SSF46946">
    <property type="entry name" value="S13-like H2TH domain"/>
    <property type="match status" value="1"/>
</dbReference>
<dbReference type="EMBL" id="FOXQ01000010">
    <property type="protein sequence ID" value="SFQ37637.1"/>
    <property type="molecule type" value="Genomic_DNA"/>
</dbReference>
<evidence type="ECO:0000256" key="6">
    <source>
        <dbReference type="ARBA" id="ARBA00023204"/>
    </source>
</evidence>
<dbReference type="SMART" id="SM00898">
    <property type="entry name" value="Fapy_DNA_glyco"/>
    <property type="match status" value="1"/>
</dbReference>
<dbReference type="RefSeq" id="WP_090660485.1">
    <property type="nucleotide sequence ID" value="NZ_FOXQ01000010.1"/>
</dbReference>
<evidence type="ECO:0000259" key="10">
    <source>
        <dbReference type="PROSITE" id="PS51068"/>
    </source>
</evidence>
<evidence type="ECO:0000256" key="7">
    <source>
        <dbReference type="ARBA" id="ARBA00023239"/>
    </source>
</evidence>
<dbReference type="GO" id="GO:0003684">
    <property type="term" value="F:damaged DNA binding"/>
    <property type="evidence" value="ECO:0007669"/>
    <property type="project" value="InterPro"/>
</dbReference>
<feature type="domain" description="Formamidopyrimidine-DNA glycosylase catalytic" evidence="10">
    <location>
        <begin position="2"/>
        <end position="93"/>
    </location>
</feature>
<keyword evidence="4" id="KW-0378">Hydrolase</keyword>
<dbReference type="InterPro" id="IPR010979">
    <property type="entry name" value="Ribosomal_uS13-like_H2TH"/>
</dbReference>
<name>A0A1I5Y0X4_9BACT</name>
<dbReference type="Gene3D" id="3.20.190.10">
    <property type="entry name" value="MutM-like, N-terminal"/>
    <property type="match status" value="1"/>
</dbReference>
<dbReference type="Pfam" id="PF01149">
    <property type="entry name" value="Fapy_DNA_glyco"/>
    <property type="match status" value="1"/>
</dbReference>
<evidence type="ECO:0000256" key="8">
    <source>
        <dbReference type="ARBA" id="ARBA00023268"/>
    </source>
</evidence>
<comment type="similarity">
    <text evidence="2">Belongs to the FPG family.</text>
</comment>
<dbReference type="PANTHER" id="PTHR22993:SF9">
    <property type="entry name" value="FORMAMIDOPYRIMIDINE-DNA GLYCOSYLASE"/>
    <property type="match status" value="1"/>
</dbReference>
<organism evidence="11 12">
    <name type="scientific">Parafilimonas terrae</name>
    <dbReference type="NCBI Taxonomy" id="1465490"/>
    <lineage>
        <taxon>Bacteria</taxon>
        <taxon>Pseudomonadati</taxon>
        <taxon>Bacteroidota</taxon>
        <taxon>Chitinophagia</taxon>
        <taxon>Chitinophagales</taxon>
        <taxon>Chitinophagaceae</taxon>
        <taxon>Parafilimonas</taxon>
    </lineage>
</organism>
<dbReference type="GO" id="GO:0008534">
    <property type="term" value="F:oxidized purine nucleobase lesion DNA N-glycosylase activity"/>
    <property type="evidence" value="ECO:0007669"/>
    <property type="project" value="UniProtKB-EC"/>
</dbReference>
<dbReference type="InterPro" id="IPR015886">
    <property type="entry name" value="H2TH_FPG"/>
</dbReference>
<dbReference type="GO" id="GO:0016829">
    <property type="term" value="F:lyase activity"/>
    <property type="evidence" value="ECO:0007669"/>
    <property type="project" value="UniProtKB-KW"/>
</dbReference>
<dbReference type="Proteomes" id="UP000199031">
    <property type="component" value="Unassembled WGS sequence"/>
</dbReference>
<dbReference type="PROSITE" id="PS51068">
    <property type="entry name" value="FPG_CAT"/>
    <property type="match status" value="1"/>
</dbReference>
<evidence type="ECO:0000313" key="11">
    <source>
        <dbReference type="EMBL" id="SFQ37637.1"/>
    </source>
</evidence>
<evidence type="ECO:0000256" key="2">
    <source>
        <dbReference type="ARBA" id="ARBA00009409"/>
    </source>
</evidence>
<sequence length="241" mass="27838">MPEGPSILHIRNQLLPFKNRVVKKAGGYGPMPAGWINGKKLLDIKTWGKHLLLLFANGTVRVHLGLFGDILINERKKVNRSFFLEFTNGEINGYVVRAEKLKAPVTQVYDWRTDILSKDFDMVYVKKLLKMQSGKTIGDVLMDQQIFTGAGNIIRNEVLYLAGIHPQSIVGKIPAAKITKLIKETVKYAKHWYEIIERNKHLHFSVYRRQYAADGSEVTMKILSRSKRKIFFSEYRQRLYE</sequence>
<dbReference type="GO" id="GO:0006284">
    <property type="term" value="P:base-excision repair"/>
    <property type="evidence" value="ECO:0007669"/>
    <property type="project" value="InterPro"/>
</dbReference>
<keyword evidence="11" id="KW-0540">Nuclease</keyword>
<evidence type="ECO:0000256" key="5">
    <source>
        <dbReference type="ARBA" id="ARBA00023125"/>
    </source>
</evidence>
<evidence type="ECO:0000313" key="12">
    <source>
        <dbReference type="Proteomes" id="UP000199031"/>
    </source>
</evidence>
<gene>
    <name evidence="11" type="ORF">SAMN05444277_11063</name>
</gene>
<dbReference type="OrthoDB" id="9800855at2"/>
<keyword evidence="11" id="KW-0255">Endonuclease</keyword>
<dbReference type="InterPro" id="IPR012319">
    <property type="entry name" value="FPG_cat"/>
</dbReference>
<dbReference type="SMART" id="SM01232">
    <property type="entry name" value="H2TH"/>
    <property type="match status" value="1"/>
</dbReference>
<keyword evidence="3" id="KW-0227">DNA damage</keyword>
<keyword evidence="12" id="KW-1185">Reference proteome</keyword>
<evidence type="ECO:0000256" key="1">
    <source>
        <dbReference type="ARBA" id="ARBA00001668"/>
    </source>
</evidence>
<keyword evidence="5" id="KW-0238">DNA-binding</keyword>
<keyword evidence="8" id="KW-0511">Multifunctional enzyme</keyword>
<dbReference type="STRING" id="1465490.SAMN05444277_11063"/>
<dbReference type="AlphaFoldDB" id="A0A1I5Y0X4"/>
<evidence type="ECO:0000256" key="9">
    <source>
        <dbReference type="ARBA" id="ARBA00023295"/>
    </source>
</evidence>